<accession>A0A335GTJ7</accession>
<dbReference type="GeneID" id="67513488"/>
<evidence type="ECO:0000313" key="2">
    <source>
        <dbReference type="Proteomes" id="UP000252694"/>
    </source>
</evidence>
<gene>
    <name evidence="1" type="ORF">SAMEA104305318_04051</name>
</gene>
<name>A0A335GTJ7_ACIBA</name>
<dbReference type="Proteomes" id="UP000252694">
    <property type="component" value="Unassembled WGS sequence"/>
</dbReference>
<proteinExistence type="predicted"/>
<organism evidence="1 2">
    <name type="scientific">Acinetobacter baumannii</name>
    <dbReference type="NCBI Taxonomy" id="470"/>
    <lineage>
        <taxon>Bacteria</taxon>
        <taxon>Pseudomonadati</taxon>
        <taxon>Pseudomonadota</taxon>
        <taxon>Gammaproteobacteria</taxon>
        <taxon>Moraxellales</taxon>
        <taxon>Moraxellaceae</taxon>
        <taxon>Acinetobacter</taxon>
        <taxon>Acinetobacter calcoaceticus/baumannii complex</taxon>
    </lineage>
</organism>
<dbReference type="RefSeq" id="WP_032495678.1">
    <property type="nucleotide sequence ID" value="NZ_CP191649.1"/>
</dbReference>
<evidence type="ECO:0000313" key="1">
    <source>
        <dbReference type="EMBL" id="SST33671.1"/>
    </source>
</evidence>
<sequence length="95" mass="11328">MNMHTTQKSERDKMTKRCSVDVKSPWFFIEDQIPNKDGTAFIVWDEFLDHEIKPIRWSDKIRDYASGEVEWSGSFLFWRYDDGTPAESPRSYQQS</sequence>
<protein>
    <submittedName>
        <fullName evidence="1">Uncharacterized protein</fullName>
    </submittedName>
</protein>
<reference evidence="1 2" key="1">
    <citation type="submission" date="2018-07" db="EMBL/GenBank/DDBJ databases">
        <authorList>
            <consortium name="Pathogen Informatics"/>
        </authorList>
    </citation>
    <scope>NUCLEOTIDE SEQUENCE [LARGE SCALE GENOMIC DNA]</scope>
    <source>
        <strain evidence="1 2">4300STDY7045823</strain>
    </source>
</reference>
<dbReference type="EMBL" id="UFMQ01000047">
    <property type="protein sequence ID" value="SST33671.1"/>
    <property type="molecule type" value="Genomic_DNA"/>
</dbReference>
<dbReference type="AlphaFoldDB" id="A0A335GTJ7"/>